<protein>
    <submittedName>
        <fullName evidence="1">Uncharacterized protein</fullName>
    </submittedName>
</protein>
<organism evidence="1 2">
    <name type="scientific">Vitis vinifera</name>
    <name type="common">Grape</name>
    <dbReference type="NCBI Taxonomy" id="29760"/>
    <lineage>
        <taxon>Eukaryota</taxon>
        <taxon>Viridiplantae</taxon>
        <taxon>Streptophyta</taxon>
        <taxon>Embryophyta</taxon>
        <taxon>Tracheophyta</taxon>
        <taxon>Spermatophyta</taxon>
        <taxon>Magnoliopsida</taxon>
        <taxon>eudicotyledons</taxon>
        <taxon>Gunneridae</taxon>
        <taxon>Pentapetalae</taxon>
        <taxon>rosids</taxon>
        <taxon>Vitales</taxon>
        <taxon>Vitaceae</taxon>
        <taxon>Viteae</taxon>
        <taxon>Vitis</taxon>
    </lineage>
</organism>
<dbReference type="EMBL" id="FN595756">
    <property type="protein sequence ID" value="CBI28085.3"/>
    <property type="molecule type" value="Genomic_DNA"/>
</dbReference>
<name>D7TBQ0_VITVI</name>
<reference evidence="2" key="1">
    <citation type="journal article" date="2007" name="Nature">
        <title>The grapevine genome sequence suggests ancestral hexaploidization in major angiosperm phyla.</title>
        <authorList>
            <consortium name="The French-Italian Public Consortium for Grapevine Genome Characterization."/>
            <person name="Jaillon O."/>
            <person name="Aury J.-M."/>
            <person name="Noel B."/>
            <person name="Policriti A."/>
            <person name="Clepet C."/>
            <person name="Casagrande A."/>
            <person name="Choisne N."/>
            <person name="Aubourg S."/>
            <person name="Vitulo N."/>
            <person name="Jubin C."/>
            <person name="Vezzi A."/>
            <person name="Legeai F."/>
            <person name="Hugueney P."/>
            <person name="Dasilva C."/>
            <person name="Horner D."/>
            <person name="Mica E."/>
            <person name="Jublot D."/>
            <person name="Poulain J."/>
            <person name="Bruyere C."/>
            <person name="Billault A."/>
            <person name="Segurens B."/>
            <person name="Gouyvenoux M."/>
            <person name="Ugarte E."/>
            <person name="Cattonaro F."/>
            <person name="Anthouard V."/>
            <person name="Vico V."/>
            <person name="Del Fabbro C."/>
            <person name="Alaux M."/>
            <person name="Di Gaspero G."/>
            <person name="Dumas V."/>
            <person name="Felice N."/>
            <person name="Paillard S."/>
            <person name="Juman I."/>
            <person name="Moroldo M."/>
            <person name="Scalabrin S."/>
            <person name="Canaguier A."/>
            <person name="Le Clainche I."/>
            <person name="Malacrida G."/>
            <person name="Durand E."/>
            <person name="Pesole G."/>
            <person name="Laucou V."/>
            <person name="Chatelet P."/>
            <person name="Merdinoglu D."/>
            <person name="Delledonne M."/>
            <person name="Pezzotti M."/>
            <person name="Lecharny A."/>
            <person name="Scarpelli C."/>
            <person name="Artiguenave F."/>
            <person name="Pe M.E."/>
            <person name="Valle G."/>
            <person name="Morgante M."/>
            <person name="Caboche M."/>
            <person name="Adam-Blondon A.-F."/>
            <person name="Weissenbach J."/>
            <person name="Quetier F."/>
            <person name="Wincker P."/>
        </authorList>
    </citation>
    <scope>NUCLEOTIDE SEQUENCE [LARGE SCALE GENOMIC DNA]</scope>
    <source>
        <strain evidence="2">cv. Pinot noir / PN40024</strain>
    </source>
</reference>
<dbReference type="HOGENOM" id="CLU_2502497_0_0_1"/>
<evidence type="ECO:0000313" key="2">
    <source>
        <dbReference type="Proteomes" id="UP000009183"/>
    </source>
</evidence>
<dbReference type="PaxDb" id="29760-VIT_11s0016g04050.t01"/>
<dbReference type="AlphaFoldDB" id="D7TBQ0"/>
<proteinExistence type="predicted"/>
<sequence>MDQFASKFGLDKPEFTKTRPVWGCPVYKFDRRLEFPSQKGINIDLLQRNVWAHVWAPTSVDRKCSPVLLHQYIIVEPYIRYYNAIE</sequence>
<dbReference type="InParanoid" id="D7TBQ0"/>
<gene>
    <name evidence="1" type="ordered locus">VIT_11s0016g04050</name>
</gene>
<evidence type="ECO:0000313" key="1">
    <source>
        <dbReference type="EMBL" id="CBI28085.3"/>
    </source>
</evidence>
<accession>D7TBQ0</accession>
<dbReference type="Proteomes" id="UP000009183">
    <property type="component" value="Chromosome 11"/>
</dbReference>
<keyword evidence="2" id="KW-1185">Reference proteome</keyword>